<dbReference type="EMBL" id="LAZR01021853">
    <property type="protein sequence ID" value="KKL83899.1"/>
    <property type="molecule type" value="Genomic_DNA"/>
</dbReference>
<keyword evidence="6" id="KW-0369">Histidine metabolism</keyword>
<gene>
    <name evidence="10" type="ORF">LCGC14_1970140</name>
</gene>
<dbReference type="NCBIfam" id="TIGR02024">
    <property type="entry name" value="FtcD"/>
    <property type="match status" value="1"/>
</dbReference>
<accession>A0A0F9FC20</accession>
<dbReference type="SMART" id="SM01222">
    <property type="entry name" value="FTCD_N"/>
    <property type="match status" value="1"/>
</dbReference>
<keyword evidence="4" id="KW-0963">Cytoplasm</keyword>
<reference evidence="10" key="1">
    <citation type="journal article" date="2015" name="Nature">
        <title>Complex archaea that bridge the gap between prokaryotes and eukaryotes.</title>
        <authorList>
            <person name="Spang A."/>
            <person name="Saw J.H."/>
            <person name="Jorgensen S.L."/>
            <person name="Zaremba-Niedzwiedzka K."/>
            <person name="Martijn J."/>
            <person name="Lind A.E."/>
            <person name="van Eijk R."/>
            <person name="Schleper C."/>
            <person name="Guy L."/>
            <person name="Ettema T.J."/>
        </authorList>
    </citation>
    <scope>NUCLEOTIDE SEQUENCE</scope>
</reference>
<evidence type="ECO:0000256" key="3">
    <source>
        <dbReference type="ARBA" id="ARBA00012252"/>
    </source>
</evidence>
<keyword evidence="7" id="KW-0290">Folate-binding</keyword>
<evidence type="ECO:0000256" key="6">
    <source>
        <dbReference type="ARBA" id="ARBA00022808"/>
    </source>
</evidence>
<dbReference type="PANTHER" id="PTHR12234:SF0">
    <property type="entry name" value="FORMIMIDOYLTRANSFERASE-CYCLODEAMINASE"/>
    <property type="match status" value="1"/>
</dbReference>
<proteinExistence type="predicted"/>
<dbReference type="GO" id="GO:0005737">
    <property type="term" value="C:cytoplasm"/>
    <property type="evidence" value="ECO:0007669"/>
    <property type="project" value="UniProtKB-SubCell"/>
</dbReference>
<evidence type="ECO:0000256" key="2">
    <source>
        <dbReference type="ARBA" id="ARBA00005082"/>
    </source>
</evidence>
<dbReference type="GO" id="GO:0030409">
    <property type="term" value="F:glutamate formimidoyltransferase activity"/>
    <property type="evidence" value="ECO:0007669"/>
    <property type="project" value="UniProtKB-EC"/>
</dbReference>
<feature type="domain" description="Formiminotransferase N-terminal subdomain" evidence="9">
    <location>
        <begin position="1"/>
        <end position="109"/>
    </location>
</feature>
<dbReference type="Pfam" id="PF02971">
    <property type="entry name" value="FTCD"/>
    <property type="match status" value="1"/>
</dbReference>
<comment type="subcellular location">
    <subcellularLocation>
        <location evidence="1">Cytoplasm</location>
    </subcellularLocation>
</comment>
<evidence type="ECO:0000256" key="1">
    <source>
        <dbReference type="ARBA" id="ARBA00004496"/>
    </source>
</evidence>
<dbReference type="GO" id="GO:0005542">
    <property type="term" value="F:folic acid binding"/>
    <property type="evidence" value="ECO:0007669"/>
    <property type="project" value="UniProtKB-KW"/>
</dbReference>
<dbReference type="UniPathway" id="UPA00379">
    <property type="reaction ID" value="UER00555"/>
</dbReference>
<keyword evidence="5" id="KW-0808">Transferase</keyword>
<dbReference type="GO" id="GO:0019556">
    <property type="term" value="P:L-histidine catabolic process to glutamate and formamide"/>
    <property type="evidence" value="ECO:0007669"/>
    <property type="project" value="UniProtKB-UniPathway"/>
</dbReference>
<evidence type="ECO:0000256" key="7">
    <source>
        <dbReference type="ARBA" id="ARBA00022954"/>
    </source>
</evidence>
<evidence type="ECO:0000259" key="8">
    <source>
        <dbReference type="SMART" id="SM01221"/>
    </source>
</evidence>
<dbReference type="PANTHER" id="PTHR12234">
    <property type="entry name" value="FORMIMINOTRANSFERASE-CYCLODEAMINASE"/>
    <property type="match status" value="1"/>
</dbReference>
<dbReference type="InterPro" id="IPR051623">
    <property type="entry name" value="FTCD"/>
</dbReference>
<protein>
    <recommendedName>
        <fullName evidence="3">glutamate formimidoyltransferase</fullName>
        <ecNumber evidence="3">2.1.2.5</ecNumber>
    </recommendedName>
</protein>
<name>A0A0F9FC20_9ZZZZ</name>
<evidence type="ECO:0000256" key="4">
    <source>
        <dbReference type="ARBA" id="ARBA00022490"/>
    </source>
</evidence>
<evidence type="ECO:0000313" key="10">
    <source>
        <dbReference type="EMBL" id="KKL83899.1"/>
    </source>
</evidence>
<dbReference type="Gene3D" id="3.30.70.670">
    <property type="entry name" value="Formiminotransferase, C-terminal subdomain"/>
    <property type="match status" value="1"/>
</dbReference>
<dbReference type="InterPro" id="IPR012886">
    <property type="entry name" value="Formiminotransferase_N"/>
</dbReference>
<dbReference type="Gene3D" id="3.30.990.10">
    <property type="entry name" value="Formiminotransferase, N-terminal subdomain"/>
    <property type="match status" value="1"/>
</dbReference>
<evidence type="ECO:0000259" key="9">
    <source>
        <dbReference type="SMART" id="SM01222"/>
    </source>
</evidence>
<dbReference type="EC" id="2.1.2.5" evidence="3"/>
<comment type="pathway">
    <text evidence="2">Amino-acid degradation; L-histidine degradation into L-glutamate; L-glutamate from N-formimidoyl-L-glutamate (transferase route): step 1/1.</text>
</comment>
<dbReference type="InterPro" id="IPR037070">
    <property type="entry name" value="Formiminotransferase_C_sf"/>
</dbReference>
<feature type="domain" description="Formiminotransferase C-terminal subdomain" evidence="8">
    <location>
        <begin position="110"/>
        <end position="264"/>
    </location>
</feature>
<dbReference type="GO" id="GO:0019557">
    <property type="term" value="P:L-histidine catabolic process to glutamate and formate"/>
    <property type="evidence" value="ECO:0007669"/>
    <property type="project" value="UniProtKB-UniPathway"/>
</dbReference>
<comment type="caution">
    <text evidence="10">The sequence shown here is derived from an EMBL/GenBank/DDBJ whole genome shotgun (WGS) entry which is preliminary data.</text>
</comment>
<dbReference type="Pfam" id="PF07837">
    <property type="entry name" value="FTCD_N"/>
    <property type="match status" value="1"/>
</dbReference>
<dbReference type="AlphaFoldDB" id="A0A0F9FC20"/>
<evidence type="ECO:0000256" key="5">
    <source>
        <dbReference type="ARBA" id="ARBA00022679"/>
    </source>
</evidence>
<dbReference type="InterPro" id="IPR022384">
    <property type="entry name" value="FormiminoTrfase_cat_dom_sf"/>
</dbReference>
<sequence length="270" mass="29604">MSAHTGAHPRMGACDVCPFVPVSGITMLECADLAHRLGQKVGEGLGIPVFLYERAASSPGRKNLADIRSGEYECLEEMLKNPEWKPDFGPADYSERTKKTGATVIGAREFSIAYNINLQSKAKKHASTIAGRIREKGVTVKDKKGRQKKIPGRLKHCKAIGWYVDEYKKAQVSVNLTDYHVTNMHHVYEAAKEEGIAIGVMVTGSQIVGLVPKRALIEAGLFYLSKKGQAAFVSEKESLEAAVRSLGLNDLAVLDPDEKIIEYLIGEKFT</sequence>
<dbReference type="InterPro" id="IPR037064">
    <property type="entry name" value="Formiminotransferase_N_sf"/>
</dbReference>
<dbReference type="InterPro" id="IPR013802">
    <property type="entry name" value="Formiminotransferase_C"/>
</dbReference>
<dbReference type="SMART" id="SM01221">
    <property type="entry name" value="FTCD"/>
    <property type="match status" value="1"/>
</dbReference>
<dbReference type="InterPro" id="IPR004227">
    <property type="entry name" value="Formiminotransferase_cat"/>
</dbReference>
<organism evidence="10">
    <name type="scientific">marine sediment metagenome</name>
    <dbReference type="NCBI Taxonomy" id="412755"/>
    <lineage>
        <taxon>unclassified sequences</taxon>
        <taxon>metagenomes</taxon>
        <taxon>ecological metagenomes</taxon>
    </lineage>
</organism>
<dbReference type="SUPFAM" id="SSF55116">
    <property type="entry name" value="Formiminotransferase domain of formiminotransferase-cyclodeaminase"/>
    <property type="match status" value="2"/>
</dbReference>